<dbReference type="PANTHER" id="PTHR30092">
    <property type="entry name" value="INNER MEMBRANE PROTEIN CRED"/>
    <property type="match status" value="1"/>
</dbReference>
<feature type="transmembrane region" description="Helical" evidence="2">
    <location>
        <begin position="297"/>
        <end position="317"/>
    </location>
</feature>
<feature type="transmembrane region" description="Helical" evidence="2">
    <location>
        <begin position="323"/>
        <end position="342"/>
    </location>
</feature>
<dbReference type="HOGENOM" id="CLU_036281_1_0_6"/>
<keyword evidence="2" id="KW-1133">Transmembrane helix</keyword>
<sequence>MLKSPLFWKIVTLGGAMLLLLIPLTMVRQIIVERSDYRNDVEDAIRQSTSGPQKMVGPLIAIPVTELYTELEEGKEVQHKRSYIHFWLPESLVVEGNQNVEARKIGIYEGQVWHNDLAMKVEFNAERLSDLNHPNISIGKPFIVVGVGDARGIGVVNAPQVNGTSLVVEPGTGLDGRAQGIHIPLPDASWAKQNLSLALSLNLSGTGDFSVVPVGRNSEMTLTSNWPHPNFLGDFLPAKREISKSGFTAQWQSSWFANNLGDRFDDEKIAWEGMPAFSVAVATPADQYQLTDRATKYAILLIVLTFMSFFVLESMTSLRLHPMQYLLMGLSLVMFYLLLLALSEHIGFTAAWITASLVGALMNGVYLQAVLQGWRNSILFTVALLVLDGVMWVLLRSQDSSLLLGTSVLLFALCGVMFLTRHLDWHSLAQPKPKPKPTERPEPPSAKSDEFRLWK</sequence>
<gene>
    <name evidence="3" type="ORF">CIT292_09352</name>
</gene>
<dbReference type="Proteomes" id="UP000003880">
    <property type="component" value="Unassembled WGS sequence"/>
</dbReference>
<feature type="compositionally biased region" description="Basic and acidic residues" evidence="1">
    <location>
        <begin position="436"/>
        <end position="455"/>
    </location>
</feature>
<evidence type="ECO:0000256" key="1">
    <source>
        <dbReference type="SAM" id="MobiDB-lite"/>
    </source>
</evidence>
<dbReference type="NCBIfam" id="NF008712">
    <property type="entry name" value="PRK11715.1-1"/>
    <property type="match status" value="1"/>
</dbReference>
<keyword evidence="2" id="KW-0472">Membrane</keyword>
<proteinExistence type="predicted"/>
<evidence type="ECO:0000256" key="2">
    <source>
        <dbReference type="SAM" id="Phobius"/>
    </source>
</evidence>
<protein>
    <submittedName>
        <fullName evidence="3">Inner membrane protein CreD</fullName>
    </submittedName>
</protein>
<dbReference type="PANTHER" id="PTHR30092:SF0">
    <property type="entry name" value="INNER MEMBRANE PROTEIN CRED"/>
    <property type="match status" value="1"/>
</dbReference>
<keyword evidence="2" id="KW-0812">Transmembrane</keyword>
<evidence type="ECO:0000313" key="4">
    <source>
        <dbReference type="Proteomes" id="UP000003880"/>
    </source>
</evidence>
<dbReference type="Pfam" id="PF06123">
    <property type="entry name" value="CreD"/>
    <property type="match status" value="1"/>
</dbReference>
<feature type="transmembrane region" description="Helical" evidence="2">
    <location>
        <begin position="377"/>
        <end position="395"/>
    </location>
</feature>
<dbReference type="EMBL" id="ABWL02000016">
    <property type="protein sequence ID" value="EFE07465.1"/>
    <property type="molecule type" value="Genomic_DNA"/>
</dbReference>
<dbReference type="InterPro" id="IPR010364">
    <property type="entry name" value="Uncharacterised_IM_CreD"/>
</dbReference>
<feature type="region of interest" description="Disordered" evidence="1">
    <location>
        <begin position="430"/>
        <end position="455"/>
    </location>
</feature>
<dbReference type="AlphaFoldDB" id="D4BEY6"/>
<dbReference type="GO" id="GO:0005886">
    <property type="term" value="C:plasma membrane"/>
    <property type="evidence" value="ECO:0007669"/>
    <property type="project" value="TreeGrafter"/>
</dbReference>
<dbReference type="RefSeq" id="WP_006686614.1">
    <property type="nucleotide sequence ID" value="NZ_GG730300.1"/>
</dbReference>
<dbReference type="PIRSF" id="PIRSF004548">
    <property type="entry name" value="CreD"/>
    <property type="match status" value="1"/>
</dbReference>
<dbReference type="eggNOG" id="COG4452">
    <property type="taxonomic scope" value="Bacteria"/>
</dbReference>
<evidence type="ECO:0000313" key="3">
    <source>
        <dbReference type="EMBL" id="EFE07465.1"/>
    </source>
</evidence>
<feature type="transmembrane region" description="Helical" evidence="2">
    <location>
        <begin position="402"/>
        <end position="420"/>
    </location>
</feature>
<name>D4BEY6_9ENTR</name>
<reference evidence="3 4" key="1">
    <citation type="submission" date="2010-02" db="EMBL/GenBank/DDBJ databases">
        <authorList>
            <person name="Weinstock G."/>
            <person name="Sodergren E."/>
            <person name="Clifton S."/>
            <person name="Fulton L."/>
            <person name="Fulton B."/>
            <person name="Courtney L."/>
            <person name="Fronick C."/>
            <person name="Harrison M."/>
            <person name="Strong C."/>
            <person name="Farmer C."/>
            <person name="Delahaunty K."/>
            <person name="Markovic C."/>
            <person name="Hall O."/>
            <person name="Minx P."/>
            <person name="Tomlinson C."/>
            <person name="Mitreva M."/>
            <person name="Nelson J."/>
            <person name="Hou S."/>
            <person name="Wollam A."/>
            <person name="Pepin K.H."/>
            <person name="Johnson M."/>
            <person name="Bhonagiri V."/>
            <person name="Zhang X."/>
            <person name="Suruliraj S."/>
            <person name="Warren W."/>
            <person name="Chinwalla A."/>
            <person name="Mardis E.R."/>
            <person name="Wilson R.K."/>
        </authorList>
    </citation>
    <scope>NUCLEOTIDE SEQUENCE [LARGE SCALE GENOMIC DNA]</scope>
    <source>
        <strain evidence="3 4">ATCC 29220</strain>
    </source>
</reference>
<accession>D4BEY6</accession>
<comment type="caution">
    <text evidence="3">The sequence shown here is derived from an EMBL/GenBank/DDBJ whole genome shotgun (WGS) entry which is preliminary data.</text>
</comment>
<feature type="transmembrane region" description="Helical" evidence="2">
    <location>
        <begin position="349"/>
        <end position="371"/>
    </location>
</feature>
<feature type="transmembrane region" description="Helical" evidence="2">
    <location>
        <begin position="6"/>
        <end position="27"/>
    </location>
</feature>
<organism evidence="3 4">
    <name type="scientific">Citrobacter youngae ATCC 29220</name>
    <dbReference type="NCBI Taxonomy" id="500640"/>
    <lineage>
        <taxon>Bacteria</taxon>
        <taxon>Pseudomonadati</taxon>
        <taxon>Pseudomonadota</taxon>
        <taxon>Gammaproteobacteria</taxon>
        <taxon>Enterobacterales</taxon>
        <taxon>Enterobacteriaceae</taxon>
        <taxon>Citrobacter</taxon>
        <taxon>Citrobacter freundii complex</taxon>
    </lineage>
</organism>